<dbReference type="PANTHER" id="PTHR43479:SF11">
    <property type="entry name" value="ACREF_ENVCD OPERON REPRESSOR-RELATED"/>
    <property type="match status" value="1"/>
</dbReference>
<dbReference type="Proteomes" id="UP000216451">
    <property type="component" value="Unassembled WGS sequence"/>
</dbReference>
<feature type="domain" description="HTH tetR-type" evidence="3">
    <location>
        <begin position="10"/>
        <end position="70"/>
    </location>
</feature>
<dbReference type="PRINTS" id="PR00455">
    <property type="entry name" value="HTHTETR"/>
</dbReference>
<dbReference type="InterPro" id="IPR001647">
    <property type="entry name" value="HTH_TetR"/>
</dbReference>
<evidence type="ECO:0000313" key="5">
    <source>
        <dbReference type="Proteomes" id="UP000216451"/>
    </source>
</evidence>
<gene>
    <name evidence="4" type="ORF">BAQU_0371</name>
</gene>
<evidence type="ECO:0000259" key="3">
    <source>
        <dbReference type="PROSITE" id="PS50977"/>
    </source>
</evidence>
<dbReference type="GeneID" id="98295051"/>
<protein>
    <submittedName>
        <fullName evidence="4">DNA-binding transcriptional repressor AcrR</fullName>
    </submittedName>
</protein>
<evidence type="ECO:0000256" key="1">
    <source>
        <dbReference type="ARBA" id="ARBA00023125"/>
    </source>
</evidence>
<dbReference type="PANTHER" id="PTHR43479">
    <property type="entry name" value="ACREF/ENVCD OPERON REPRESSOR-RELATED"/>
    <property type="match status" value="1"/>
</dbReference>
<dbReference type="EMBL" id="MWXA01000003">
    <property type="protein sequence ID" value="OZG67727.1"/>
    <property type="molecule type" value="Genomic_DNA"/>
</dbReference>
<keyword evidence="1 2" id="KW-0238">DNA-binding</keyword>
<reference evidence="4 5" key="1">
    <citation type="journal article" date="2017" name="BMC Genomics">
        <title>Comparative genomic and phylogenomic analyses of the Bifidobacteriaceae family.</title>
        <authorList>
            <person name="Lugli G.A."/>
            <person name="Milani C."/>
            <person name="Turroni F."/>
            <person name="Duranti S."/>
            <person name="Mancabelli L."/>
            <person name="Mangifesta M."/>
            <person name="Ferrario C."/>
            <person name="Modesto M."/>
            <person name="Mattarelli P."/>
            <person name="Jiri K."/>
            <person name="van Sinderen D."/>
            <person name="Ventura M."/>
        </authorList>
    </citation>
    <scope>NUCLEOTIDE SEQUENCE [LARGE SCALE GENOMIC DNA]</scope>
    <source>
        <strain evidence="4 5">LMG 28769</strain>
    </source>
</reference>
<sequence length="210" mass="24220">MTEGYIQHQKKQAEKIIQATEDLYLKGGVDSFTMGDIADTAGITRATVYNYFTCKEDILWAIFFGKMAELLSRVEKKFKTAHTTMDRFRAYAEANYEYYLEDKTFAIFFDLFLTIFSSASDKPKSFWDNPYNVAHWKPGKTIAMFNENFDDGSVCKGLDAETTVPAFYYAFLGTISFDFKNRKDLEKIYKLDLKKVLQMQVGWILSGIKG</sequence>
<dbReference type="Pfam" id="PF00440">
    <property type="entry name" value="TetR_N"/>
    <property type="match status" value="1"/>
</dbReference>
<feature type="DNA-binding region" description="H-T-H motif" evidence="2">
    <location>
        <begin position="33"/>
        <end position="52"/>
    </location>
</feature>
<dbReference type="SUPFAM" id="SSF46689">
    <property type="entry name" value="Homeodomain-like"/>
    <property type="match status" value="1"/>
</dbReference>
<dbReference type="InterPro" id="IPR050624">
    <property type="entry name" value="HTH-type_Tx_Regulator"/>
</dbReference>
<comment type="caution">
    <text evidence="4">The sequence shown here is derived from an EMBL/GenBank/DDBJ whole genome shotgun (WGS) entry which is preliminary data.</text>
</comment>
<dbReference type="GO" id="GO:0003677">
    <property type="term" value="F:DNA binding"/>
    <property type="evidence" value="ECO:0007669"/>
    <property type="project" value="UniProtKB-UniRule"/>
</dbReference>
<accession>A0A261G8H2</accession>
<dbReference type="Gene3D" id="1.10.357.10">
    <property type="entry name" value="Tetracycline Repressor, domain 2"/>
    <property type="match status" value="1"/>
</dbReference>
<dbReference type="AlphaFoldDB" id="A0A261G8H2"/>
<organism evidence="4 5">
    <name type="scientific">Bifidobacterium aquikefiri</name>
    <dbReference type="NCBI Taxonomy" id="1653207"/>
    <lineage>
        <taxon>Bacteria</taxon>
        <taxon>Bacillati</taxon>
        <taxon>Actinomycetota</taxon>
        <taxon>Actinomycetes</taxon>
        <taxon>Bifidobacteriales</taxon>
        <taxon>Bifidobacteriaceae</taxon>
        <taxon>Bifidobacterium</taxon>
    </lineage>
</organism>
<keyword evidence="5" id="KW-1185">Reference proteome</keyword>
<evidence type="ECO:0000256" key="2">
    <source>
        <dbReference type="PROSITE-ProRule" id="PRU00335"/>
    </source>
</evidence>
<dbReference type="Gene3D" id="1.10.10.60">
    <property type="entry name" value="Homeodomain-like"/>
    <property type="match status" value="1"/>
</dbReference>
<dbReference type="InterPro" id="IPR009057">
    <property type="entry name" value="Homeodomain-like_sf"/>
</dbReference>
<dbReference type="OrthoDB" id="155497at2"/>
<proteinExistence type="predicted"/>
<dbReference type="RefSeq" id="WP_143241944.1">
    <property type="nucleotide sequence ID" value="NZ_CALENZ010000020.1"/>
</dbReference>
<evidence type="ECO:0000313" key="4">
    <source>
        <dbReference type="EMBL" id="OZG67727.1"/>
    </source>
</evidence>
<dbReference type="PROSITE" id="PS50977">
    <property type="entry name" value="HTH_TETR_2"/>
    <property type="match status" value="1"/>
</dbReference>
<name>A0A261G8H2_9BIFI</name>